<comment type="cofactor">
    <cofactor evidence="1">
        <name>FMN</name>
        <dbReference type="ChEBI" id="CHEBI:58210"/>
    </cofactor>
</comment>
<keyword evidence="5" id="KW-0285">Flavoprotein</keyword>
<dbReference type="InterPro" id="IPR000262">
    <property type="entry name" value="FMN-dep_DH"/>
</dbReference>
<feature type="binding site" evidence="5">
    <location>
        <position position="132"/>
    </location>
    <ligand>
        <name>glyoxylate</name>
        <dbReference type="ChEBI" id="CHEBI:36655"/>
    </ligand>
</feature>
<dbReference type="EMBL" id="JAIZAY010000005">
    <property type="protein sequence ID" value="KAJ8041637.1"/>
    <property type="molecule type" value="Genomic_DNA"/>
</dbReference>
<feature type="domain" description="FMN hydroxy acid dehydrogenase" evidence="6">
    <location>
        <begin position="2"/>
        <end position="404"/>
    </location>
</feature>
<feature type="binding site" evidence="5">
    <location>
        <position position="240"/>
    </location>
    <ligand>
        <name>FMN</name>
        <dbReference type="ChEBI" id="CHEBI:58210"/>
    </ligand>
</feature>
<feature type="binding site" evidence="5">
    <location>
        <begin position="81"/>
        <end position="83"/>
    </location>
    <ligand>
        <name>FMN</name>
        <dbReference type="ChEBI" id="CHEBI:58210"/>
    </ligand>
</feature>
<feature type="binding site" evidence="5">
    <location>
        <position position="298"/>
    </location>
    <ligand>
        <name>glyoxylate</name>
        <dbReference type="ChEBI" id="CHEBI:36655"/>
    </ligand>
</feature>
<feature type="binding site" evidence="5">
    <location>
        <position position="169"/>
    </location>
    <ligand>
        <name>glyoxylate</name>
        <dbReference type="ChEBI" id="CHEBI:36655"/>
    </ligand>
</feature>
<dbReference type="GO" id="GO:0003973">
    <property type="term" value="F:(S)-2-hydroxy-acid oxidase activity"/>
    <property type="evidence" value="ECO:0007669"/>
    <property type="project" value="TreeGrafter"/>
</dbReference>
<feature type="binding site" evidence="5">
    <location>
        <position position="301"/>
    </location>
    <ligand>
        <name>glyoxylate</name>
        <dbReference type="ChEBI" id="CHEBI:36655"/>
    </ligand>
</feature>
<feature type="binding site" evidence="5">
    <location>
        <position position="28"/>
    </location>
    <ligand>
        <name>glyoxylate</name>
        <dbReference type="ChEBI" id="CHEBI:36655"/>
    </ligand>
</feature>
<comment type="similarity">
    <text evidence="3">Belongs to the FMN-dependent alpha-hydroxy acid dehydrogenase family.</text>
</comment>
<feature type="binding site" evidence="5">
    <location>
        <position position="296"/>
    </location>
    <ligand>
        <name>FMN</name>
        <dbReference type="ChEBI" id="CHEBI:58210"/>
    </ligand>
</feature>
<evidence type="ECO:0000313" key="8">
    <source>
        <dbReference type="Proteomes" id="UP001152320"/>
    </source>
</evidence>
<keyword evidence="8" id="KW-1185">Reference proteome</keyword>
<dbReference type="CDD" id="cd02809">
    <property type="entry name" value="alpha_hydroxyacid_oxid_FMN"/>
    <property type="match status" value="1"/>
</dbReference>
<dbReference type="GO" id="GO:0010181">
    <property type="term" value="F:FMN binding"/>
    <property type="evidence" value="ECO:0007669"/>
    <property type="project" value="InterPro"/>
</dbReference>
<feature type="binding site" evidence="5">
    <location>
        <position position="134"/>
    </location>
    <ligand>
        <name>glyoxylate</name>
        <dbReference type="ChEBI" id="CHEBI:36655"/>
    </ligand>
</feature>
<feature type="active site" description="Proton acceptor" evidence="4">
    <location>
        <position position="298"/>
    </location>
</feature>
<organism evidence="7 8">
    <name type="scientific">Holothuria leucospilota</name>
    <name type="common">Black long sea cucumber</name>
    <name type="synonym">Mertensiothuria leucospilota</name>
    <dbReference type="NCBI Taxonomy" id="206669"/>
    <lineage>
        <taxon>Eukaryota</taxon>
        <taxon>Metazoa</taxon>
        <taxon>Echinodermata</taxon>
        <taxon>Eleutherozoa</taxon>
        <taxon>Echinozoa</taxon>
        <taxon>Holothuroidea</taxon>
        <taxon>Aspidochirotacea</taxon>
        <taxon>Aspidochirotida</taxon>
        <taxon>Holothuriidae</taxon>
        <taxon>Holothuria</taxon>
    </lineage>
</organism>
<dbReference type="PIRSF" id="PIRSF000138">
    <property type="entry name" value="Al-hdrx_acd_dh"/>
    <property type="match status" value="1"/>
</dbReference>
<proteinExistence type="inferred from homology"/>
<dbReference type="PANTHER" id="PTHR10578:SF149">
    <property type="entry name" value="2-HYDROXYACID OXIDASE 2"/>
    <property type="match status" value="1"/>
</dbReference>
<dbReference type="OrthoDB" id="25826at2759"/>
<dbReference type="InterPro" id="IPR012133">
    <property type="entry name" value="Alpha-hydoxy_acid_DH_FMN"/>
</dbReference>
<dbReference type="InterPro" id="IPR013785">
    <property type="entry name" value="Aldolase_TIM"/>
</dbReference>
<dbReference type="Pfam" id="PF01070">
    <property type="entry name" value="FMN_dh"/>
    <property type="match status" value="2"/>
</dbReference>
<dbReference type="GO" id="GO:0001561">
    <property type="term" value="P:fatty acid alpha-oxidation"/>
    <property type="evidence" value="ECO:0007669"/>
    <property type="project" value="TreeGrafter"/>
</dbReference>
<dbReference type="Proteomes" id="UP001152320">
    <property type="component" value="Chromosome 5"/>
</dbReference>
<evidence type="ECO:0000256" key="2">
    <source>
        <dbReference type="ARBA" id="ARBA00023002"/>
    </source>
</evidence>
<gene>
    <name evidence="7" type="ORF">HOLleu_12510</name>
</gene>
<feature type="binding site" evidence="5">
    <location>
        <position position="160"/>
    </location>
    <ligand>
        <name>FMN</name>
        <dbReference type="ChEBI" id="CHEBI:58210"/>
    </ligand>
</feature>
<name>A0A9Q1HA61_HOLLE</name>
<evidence type="ECO:0000259" key="6">
    <source>
        <dbReference type="PROSITE" id="PS51349"/>
    </source>
</evidence>
<dbReference type="GO" id="GO:0005782">
    <property type="term" value="C:peroxisomal matrix"/>
    <property type="evidence" value="ECO:0007669"/>
    <property type="project" value="TreeGrafter"/>
</dbReference>
<evidence type="ECO:0000256" key="1">
    <source>
        <dbReference type="ARBA" id="ARBA00001917"/>
    </source>
</evidence>
<evidence type="ECO:0000313" key="7">
    <source>
        <dbReference type="EMBL" id="KAJ8041637.1"/>
    </source>
</evidence>
<feature type="binding site" evidence="5">
    <location>
        <begin position="330"/>
        <end position="334"/>
    </location>
    <ligand>
        <name>FMN</name>
        <dbReference type="ChEBI" id="CHEBI:58210"/>
    </ligand>
</feature>
<comment type="caution">
    <text evidence="7">The sequence shown here is derived from an EMBL/GenBank/DDBJ whole genome shotgun (WGS) entry which is preliminary data.</text>
</comment>
<keyword evidence="2" id="KW-0560">Oxidoreductase</keyword>
<dbReference type="AlphaFoldDB" id="A0A9Q1HA61"/>
<accession>A0A9Q1HA61</accession>
<sequence length="410" mass="45536">MASSSALVCVKAYEQVARELLSKQAWAYYSAGADEETTLNECNEAYKRYYLIPRILRPVKDRDLSTLIQGEPISFPVCVSPTAYHKFANEEGEVATAKAASSCRTLMILSVISNCRLEDLATAAPSGLRWMQTYMFRDKKLVEIIIRRAERSGYKGLVLTVDDPREGKRYKTLGFGWEGIYKQEGLGMVNLDVDLEDVKRAKEAGDKNLTNYGYWQTNSYATWEYVKWIKTITNLPIILKGINSRKQITDLRLLSVITDKIGENRTVGKLADLLKAYRAASVREAVESGIQGILVSVHGGRQLDCVPPPIEMLPKIVEVTKNTGIEVYIDGGIRTGTDVLKALALGARAVFIGRPVLWGLAVKGQQGVRDVIEILRDEFDRAMALSGCSTVNDVDSSLVLYKGDLHNAKL</sequence>
<dbReference type="PROSITE" id="PS51349">
    <property type="entry name" value="FMN_HYDROXY_ACID_DH_2"/>
    <property type="match status" value="1"/>
</dbReference>
<dbReference type="InterPro" id="IPR037396">
    <property type="entry name" value="FMN_HAD"/>
</dbReference>
<protein>
    <submittedName>
        <fullName evidence="7">Hydroxyacid oxidase 1</fullName>
    </submittedName>
</protein>
<feature type="binding site" evidence="5">
    <location>
        <position position="110"/>
    </location>
    <ligand>
        <name>FMN</name>
        <dbReference type="ChEBI" id="CHEBI:58210"/>
    </ligand>
</feature>
<evidence type="ECO:0000256" key="3">
    <source>
        <dbReference type="ARBA" id="ARBA00024042"/>
    </source>
</evidence>
<dbReference type="Gene3D" id="3.20.20.70">
    <property type="entry name" value="Aldolase class I"/>
    <property type="match status" value="1"/>
</dbReference>
<feature type="binding site" evidence="5">
    <location>
        <begin position="353"/>
        <end position="354"/>
    </location>
    <ligand>
        <name>FMN</name>
        <dbReference type="ChEBI" id="CHEBI:58210"/>
    </ligand>
</feature>
<evidence type="ECO:0000256" key="4">
    <source>
        <dbReference type="PIRSR" id="PIRSR000138-1"/>
    </source>
</evidence>
<dbReference type="SUPFAM" id="SSF51395">
    <property type="entry name" value="FMN-linked oxidoreductases"/>
    <property type="match status" value="1"/>
</dbReference>
<dbReference type="PANTHER" id="PTHR10578">
    <property type="entry name" value="S -2-HYDROXY-ACID OXIDASE-RELATED"/>
    <property type="match status" value="1"/>
</dbReference>
<keyword evidence="5" id="KW-0288">FMN</keyword>
<evidence type="ECO:0000256" key="5">
    <source>
        <dbReference type="PIRSR" id="PIRSR000138-2"/>
    </source>
</evidence>
<reference evidence="7" key="1">
    <citation type="submission" date="2021-10" db="EMBL/GenBank/DDBJ databases">
        <title>Tropical sea cucumber genome reveals ecological adaptation and Cuvierian tubules defense mechanism.</title>
        <authorList>
            <person name="Chen T."/>
        </authorList>
    </citation>
    <scope>NUCLEOTIDE SEQUENCE</scope>
    <source>
        <strain evidence="7">Nanhai2018</strain>
        <tissue evidence="7">Muscle</tissue>
    </source>
</reference>